<gene>
    <name evidence="1" type="ORF">BJX66DRAFT_20851</name>
</gene>
<evidence type="ECO:0000313" key="2">
    <source>
        <dbReference type="Proteomes" id="UP001610563"/>
    </source>
</evidence>
<accession>A0ABR4FUE4</accession>
<protein>
    <submittedName>
        <fullName evidence="1">Uncharacterized protein</fullName>
    </submittedName>
</protein>
<evidence type="ECO:0000313" key="1">
    <source>
        <dbReference type="EMBL" id="KAL2786893.1"/>
    </source>
</evidence>
<dbReference type="Proteomes" id="UP001610563">
    <property type="component" value="Unassembled WGS sequence"/>
</dbReference>
<dbReference type="EMBL" id="JBFTWV010000108">
    <property type="protein sequence ID" value="KAL2786893.1"/>
    <property type="molecule type" value="Genomic_DNA"/>
</dbReference>
<name>A0ABR4FUE4_9EURO</name>
<sequence length="81" mass="9107">MLDNRAIHVIPIPVSCFNVFLHPKIPNHPNSAPQKLPSSEFAWNSPTQLFQVAHKIALSAPSCRSRILVPASHCHTRTRYL</sequence>
<organism evidence="1 2">
    <name type="scientific">Aspergillus keveii</name>
    <dbReference type="NCBI Taxonomy" id="714993"/>
    <lineage>
        <taxon>Eukaryota</taxon>
        <taxon>Fungi</taxon>
        <taxon>Dikarya</taxon>
        <taxon>Ascomycota</taxon>
        <taxon>Pezizomycotina</taxon>
        <taxon>Eurotiomycetes</taxon>
        <taxon>Eurotiomycetidae</taxon>
        <taxon>Eurotiales</taxon>
        <taxon>Aspergillaceae</taxon>
        <taxon>Aspergillus</taxon>
        <taxon>Aspergillus subgen. Nidulantes</taxon>
    </lineage>
</organism>
<reference evidence="1 2" key="1">
    <citation type="submission" date="2024-07" db="EMBL/GenBank/DDBJ databases">
        <title>Section-level genome sequencing and comparative genomics of Aspergillus sections Usti and Cavernicolus.</title>
        <authorList>
            <consortium name="Lawrence Berkeley National Laboratory"/>
            <person name="Nybo J.L."/>
            <person name="Vesth T.C."/>
            <person name="Theobald S."/>
            <person name="Frisvad J.C."/>
            <person name="Larsen T.O."/>
            <person name="Kjaerboelling I."/>
            <person name="Rothschild-Mancinelli K."/>
            <person name="Lyhne E.K."/>
            <person name="Kogle M.E."/>
            <person name="Barry K."/>
            <person name="Clum A."/>
            <person name="Na H."/>
            <person name="Ledsgaard L."/>
            <person name="Lin J."/>
            <person name="Lipzen A."/>
            <person name="Kuo A."/>
            <person name="Riley R."/>
            <person name="Mondo S."/>
            <person name="Labutti K."/>
            <person name="Haridas S."/>
            <person name="Pangalinan J."/>
            <person name="Salamov A.A."/>
            <person name="Simmons B.A."/>
            <person name="Magnuson J.K."/>
            <person name="Chen J."/>
            <person name="Drula E."/>
            <person name="Henrissat B."/>
            <person name="Wiebenga A."/>
            <person name="Lubbers R.J."/>
            <person name="Gomes A.C."/>
            <person name="Makela M.R."/>
            <person name="Stajich J."/>
            <person name="Grigoriev I.V."/>
            <person name="Mortensen U.H."/>
            <person name="De Vries R.P."/>
            <person name="Baker S.E."/>
            <person name="Andersen M.R."/>
        </authorList>
    </citation>
    <scope>NUCLEOTIDE SEQUENCE [LARGE SCALE GENOMIC DNA]</scope>
    <source>
        <strain evidence="1 2">CBS 209.92</strain>
    </source>
</reference>
<keyword evidence="2" id="KW-1185">Reference proteome</keyword>
<proteinExistence type="predicted"/>
<comment type="caution">
    <text evidence="1">The sequence shown here is derived from an EMBL/GenBank/DDBJ whole genome shotgun (WGS) entry which is preliminary data.</text>
</comment>